<dbReference type="Proteomes" id="UP000286561">
    <property type="component" value="Unassembled WGS sequence"/>
</dbReference>
<dbReference type="Pfam" id="PF09719">
    <property type="entry name" value="C_GCAxxG_C_C"/>
    <property type="match status" value="1"/>
</dbReference>
<dbReference type="InterPro" id="IPR010181">
    <property type="entry name" value="CGCAxxGCC_motif"/>
</dbReference>
<dbReference type="GeneID" id="75048496"/>
<dbReference type="EMBL" id="CYYC01000033">
    <property type="protein sequence ID" value="CUN12744.1"/>
    <property type="molecule type" value="Genomic_DNA"/>
</dbReference>
<reference evidence="5 6" key="2">
    <citation type="submission" date="2018-08" db="EMBL/GenBank/DDBJ databases">
        <title>A genome reference for cultivated species of the human gut microbiota.</title>
        <authorList>
            <person name="Zou Y."/>
            <person name="Xue W."/>
            <person name="Luo G."/>
        </authorList>
    </citation>
    <scope>NUCLEOTIDE SEQUENCE [LARGE SCALE GENOMIC DNA]</scope>
    <source>
        <strain evidence="3 5">AF31-17AC</strain>
        <strain evidence="2 6">AM48-23BH</strain>
    </source>
</reference>
<dbReference type="OrthoDB" id="9791535at2"/>
<sequence>MNRAQKAAEYHQKGYNCAQAIVCAFCDKVGLDEKTAFKVSEGLGLGVSDTYGTCGAVTGMALVMGMANSCGNLEAPTSKAATYQKVRELNEIFRKKNGSTICRELKGMDTGKVLRSCPGCIEDAANILSEKLGE</sequence>
<evidence type="ECO:0000313" key="1">
    <source>
        <dbReference type="EMBL" id="CUN12744.1"/>
    </source>
</evidence>
<name>A0A173UD40_9FIRM</name>
<dbReference type="AlphaFoldDB" id="A0A173UD40"/>
<gene>
    <name evidence="2" type="ORF">DW972_07110</name>
    <name evidence="3" type="ORF">DWZ29_06745</name>
    <name evidence="1" type="ORF">ERS852578_02357</name>
</gene>
<evidence type="ECO:0000313" key="3">
    <source>
        <dbReference type="EMBL" id="RHN14068.1"/>
    </source>
</evidence>
<dbReference type="Proteomes" id="UP000095390">
    <property type="component" value="Unassembled WGS sequence"/>
</dbReference>
<dbReference type="EMBL" id="QRQO01000014">
    <property type="protein sequence ID" value="RHN14068.1"/>
    <property type="molecule type" value="Genomic_DNA"/>
</dbReference>
<evidence type="ECO:0000313" key="5">
    <source>
        <dbReference type="Proteomes" id="UP000283700"/>
    </source>
</evidence>
<proteinExistence type="predicted"/>
<evidence type="ECO:0000313" key="6">
    <source>
        <dbReference type="Proteomes" id="UP000286561"/>
    </source>
</evidence>
<dbReference type="Proteomes" id="UP000283700">
    <property type="component" value="Unassembled WGS sequence"/>
</dbReference>
<dbReference type="NCBIfam" id="TIGR01909">
    <property type="entry name" value="C_GCAxxG_C_C"/>
    <property type="match status" value="1"/>
</dbReference>
<evidence type="ECO:0000313" key="4">
    <source>
        <dbReference type="Proteomes" id="UP000095390"/>
    </source>
</evidence>
<organism evidence="1 4">
    <name type="scientific">Anaerobutyricum hallii</name>
    <dbReference type="NCBI Taxonomy" id="39488"/>
    <lineage>
        <taxon>Bacteria</taxon>
        <taxon>Bacillati</taxon>
        <taxon>Bacillota</taxon>
        <taxon>Clostridia</taxon>
        <taxon>Lachnospirales</taxon>
        <taxon>Lachnospiraceae</taxon>
        <taxon>Anaerobutyricum</taxon>
    </lineage>
</organism>
<dbReference type="RefSeq" id="WP_005343623.1">
    <property type="nucleotide sequence ID" value="NZ_CAJLIF010000006.1"/>
</dbReference>
<accession>A0A173UD40</accession>
<reference evidence="1 4" key="1">
    <citation type="submission" date="2015-09" db="EMBL/GenBank/DDBJ databases">
        <authorList>
            <consortium name="Pathogen Informatics"/>
        </authorList>
    </citation>
    <scope>NUCLEOTIDE SEQUENCE [LARGE SCALE GENOMIC DNA]</scope>
    <source>
        <strain evidence="1 4">2789STDY5834966</strain>
    </source>
</reference>
<protein>
    <submittedName>
        <fullName evidence="1">C_GCAxxG_C_C family protein</fullName>
    </submittedName>
</protein>
<evidence type="ECO:0000313" key="2">
    <source>
        <dbReference type="EMBL" id="RGZ83035.1"/>
    </source>
</evidence>
<dbReference type="EMBL" id="QSEP01000034">
    <property type="protein sequence ID" value="RGZ83035.1"/>
    <property type="molecule type" value="Genomic_DNA"/>
</dbReference>